<accession>A0A2R5FCI6</accession>
<keyword evidence="1" id="KW-0472">Membrane</keyword>
<feature type="transmembrane region" description="Helical" evidence="1">
    <location>
        <begin position="59"/>
        <end position="76"/>
    </location>
</feature>
<gene>
    <name evidence="2" type="ORF">NMK_2020</name>
</gene>
<organism evidence="2 3">
    <name type="scientific">Novimethylophilus kurashikiensis</name>
    <dbReference type="NCBI Taxonomy" id="1825523"/>
    <lineage>
        <taxon>Bacteria</taxon>
        <taxon>Pseudomonadati</taxon>
        <taxon>Pseudomonadota</taxon>
        <taxon>Betaproteobacteria</taxon>
        <taxon>Nitrosomonadales</taxon>
        <taxon>Methylophilaceae</taxon>
        <taxon>Novimethylophilus</taxon>
    </lineage>
</organism>
<proteinExistence type="predicted"/>
<keyword evidence="1" id="KW-0812">Transmembrane</keyword>
<dbReference type="RefSeq" id="WP_109015610.1">
    <property type="nucleotide sequence ID" value="NZ_BDOQ01000007.1"/>
</dbReference>
<dbReference type="AlphaFoldDB" id="A0A2R5FCI6"/>
<keyword evidence="3" id="KW-1185">Reference proteome</keyword>
<dbReference type="EMBL" id="BDOQ01000007">
    <property type="protein sequence ID" value="GBG14421.1"/>
    <property type="molecule type" value="Genomic_DNA"/>
</dbReference>
<keyword evidence="1" id="KW-1133">Transmembrane helix</keyword>
<name>A0A2R5FCI6_9PROT</name>
<reference evidence="2 3" key="1">
    <citation type="journal article" date="2018" name="Environ. Microbiol.">
        <title>Isolation and genomic characterization of Novimethylophilus kurashikiensis gen. nov. sp. nov., a new lanthanide-dependent methylotrophic species of Methylophilaceae.</title>
        <authorList>
            <person name="Lv H."/>
            <person name="Sahin N."/>
            <person name="Tani A."/>
        </authorList>
    </citation>
    <scope>NUCLEOTIDE SEQUENCE [LARGE SCALE GENOMIC DNA]</scope>
    <source>
        <strain evidence="2 3">La2-4</strain>
    </source>
</reference>
<comment type="caution">
    <text evidence="2">The sequence shown here is derived from an EMBL/GenBank/DDBJ whole genome shotgun (WGS) entry which is preliminary data.</text>
</comment>
<dbReference type="Proteomes" id="UP000245081">
    <property type="component" value="Unassembled WGS sequence"/>
</dbReference>
<evidence type="ECO:0000313" key="3">
    <source>
        <dbReference type="Proteomes" id="UP000245081"/>
    </source>
</evidence>
<sequence>MNTNSAQNEIKIPGLHYEMEKLSSAEFPAEPEPKNRVMYAKAKAMVAPVIRFSWGMTKLALWVALAGAVVWGLLSVM</sequence>
<evidence type="ECO:0000256" key="1">
    <source>
        <dbReference type="SAM" id="Phobius"/>
    </source>
</evidence>
<evidence type="ECO:0000313" key="2">
    <source>
        <dbReference type="EMBL" id="GBG14421.1"/>
    </source>
</evidence>
<protein>
    <submittedName>
        <fullName evidence="2">Patatin</fullName>
    </submittedName>
</protein>